<comment type="caution">
    <text evidence="4">The sequence shown here is derived from an EMBL/GenBank/DDBJ whole genome shotgun (WGS) entry which is preliminary data.</text>
</comment>
<evidence type="ECO:0000259" key="3">
    <source>
        <dbReference type="PROSITE" id="PS51371"/>
    </source>
</evidence>
<dbReference type="CDD" id="cd09836">
    <property type="entry name" value="CBS_pair_arch"/>
    <property type="match status" value="1"/>
</dbReference>
<dbReference type="InterPro" id="IPR046342">
    <property type="entry name" value="CBS_dom_sf"/>
</dbReference>
<dbReference type="Pfam" id="PF00571">
    <property type="entry name" value="CBS"/>
    <property type="match status" value="2"/>
</dbReference>
<feature type="domain" description="CBS" evidence="3">
    <location>
        <begin position="48"/>
        <end position="106"/>
    </location>
</feature>
<protein>
    <recommendedName>
        <fullName evidence="3">CBS domain-containing protein</fullName>
    </recommendedName>
</protein>
<keyword evidence="1 2" id="KW-0129">CBS domain</keyword>
<reference evidence="4 5" key="1">
    <citation type="journal article" date="2016" name="Nat. Commun.">
        <title>Thousands of microbial genomes shed light on interconnected biogeochemical processes in an aquifer system.</title>
        <authorList>
            <person name="Anantharaman K."/>
            <person name="Brown C.T."/>
            <person name="Hug L.A."/>
            <person name="Sharon I."/>
            <person name="Castelle C.J."/>
            <person name="Probst A.J."/>
            <person name="Thomas B.C."/>
            <person name="Singh A."/>
            <person name="Wilkins M.J."/>
            <person name="Karaoz U."/>
            <person name="Brodie E.L."/>
            <person name="Williams K.H."/>
            <person name="Hubbard S.S."/>
            <person name="Banfield J.F."/>
        </authorList>
    </citation>
    <scope>NUCLEOTIDE SEQUENCE [LARGE SCALE GENOMIC DNA]</scope>
    <source>
        <strain evidence="5">RIFCSPLOWO2_12_FULL_64_10</strain>
    </source>
</reference>
<evidence type="ECO:0000256" key="2">
    <source>
        <dbReference type="PROSITE-ProRule" id="PRU00703"/>
    </source>
</evidence>
<organism evidence="4 5">
    <name type="scientific">Handelsmanbacteria sp. (strain RIFCSPLOWO2_12_FULL_64_10)</name>
    <dbReference type="NCBI Taxonomy" id="1817868"/>
    <lineage>
        <taxon>Bacteria</taxon>
        <taxon>Candidatus Handelsmaniibacteriota</taxon>
    </lineage>
</organism>
<dbReference type="AlphaFoldDB" id="A0A1F6C9R3"/>
<accession>A0A1F6C9R3</accession>
<dbReference type="InterPro" id="IPR051257">
    <property type="entry name" value="Diverse_CBS-Domain"/>
</dbReference>
<dbReference type="PANTHER" id="PTHR43080:SF2">
    <property type="entry name" value="CBS DOMAIN-CONTAINING PROTEIN"/>
    <property type="match status" value="1"/>
</dbReference>
<proteinExistence type="predicted"/>
<name>A0A1F6C9R3_HANXR</name>
<feature type="domain" description="CBS" evidence="3">
    <location>
        <begin position="115"/>
        <end position="172"/>
    </location>
</feature>
<dbReference type="SMART" id="SM00116">
    <property type="entry name" value="CBS"/>
    <property type="match status" value="2"/>
</dbReference>
<gene>
    <name evidence="4" type="ORF">A3F84_17120</name>
</gene>
<dbReference type="SUPFAM" id="SSF54631">
    <property type="entry name" value="CBS-domain pair"/>
    <property type="match status" value="1"/>
</dbReference>
<dbReference type="PANTHER" id="PTHR43080">
    <property type="entry name" value="CBS DOMAIN-CONTAINING PROTEIN CBSX3, MITOCHONDRIAL"/>
    <property type="match status" value="1"/>
</dbReference>
<evidence type="ECO:0000313" key="4">
    <source>
        <dbReference type="EMBL" id="OGG45876.1"/>
    </source>
</evidence>
<dbReference type="Gene3D" id="3.10.580.10">
    <property type="entry name" value="CBS-domain"/>
    <property type="match status" value="1"/>
</dbReference>
<evidence type="ECO:0000256" key="1">
    <source>
        <dbReference type="ARBA" id="ARBA00023122"/>
    </source>
</evidence>
<sequence length="175" mass="18344">MICPTCGHDNIPGVDECASCLASLSQEGFPTPTTGAHHIIMTDPISALDPPPPVCVSPETSLAGAISELRRHNVGALLVTDADGKLAGIFTERDVLYKVAGQAQDMAAIPVSQVMTPNPTALRADVPIAHALHLMALHGFRHIPIVDEDGRPQGITSFRGMVQFIGTNIVPAAAQ</sequence>
<evidence type="ECO:0000313" key="5">
    <source>
        <dbReference type="Proteomes" id="UP000178606"/>
    </source>
</evidence>
<dbReference type="Proteomes" id="UP000178606">
    <property type="component" value="Unassembled WGS sequence"/>
</dbReference>
<dbReference type="PROSITE" id="PS51371">
    <property type="entry name" value="CBS"/>
    <property type="match status" value="2"/>
</dbReference>
<dbReference type="InterPro" id="IPR000644">
    <property type="entry name" value="CBS_dom"/>
</dbReference>
<dbReference type="EMBL" id="MFKF01000360">
    <property type="protein sequence ID" value="OGG45876.1"/>
    <property type="molecule type" value="Genomic_DNA"/>
</dbReference>